<feature type="transmembrane region" description="Helical" evidence="1">
    <location>
        <begin position="222"/>
        <end position="244"/>
    </location>
</feature>
<feature type="transmembrane region" description="Helical" evidence="1">
    <location>
        <begin position="197"/>
        <end position="216"/>
    </location>
</feature>
<feature type="transmembrane region" description="Helical" evidence="1">
    <location>
        <begin position="136"/>
        <end position="156"/>
    </location>
</feature>
<dbReference type="OMA" id="ADEGSNH"/>
<feature type="transmembrane region" description="Helical" evidence="1">
    <location>
        <begin position="505"/>
        <end position="526"/>
    </location>
</feature>
<dbReference type="Pfam" id="PF23106">
    <property type="entry name" value="EGF_Teneurin"/>
    <property type="match status" value="1"/>
</dbReference>
<dbReference type="AlphaFoldDB" id="A0A8S1VRW9"/>
<sequence length="612" mass="71681">MSSVQKELQISNCSDRGLYQDGSCQCDLGYFGDECELKLEELHMATYYTFIGFFLILFTILLLFTLKQFQQSLKMNKIPSYQKGCNYIKNVLGSPLNCILCLTILLSVLKILWLGLDPFQLYDYKERVCERILAEVVYTILFYIYGILLMVWYTMYDEISFNITEKKNNTLEQQSAPKTENRKFILTYYKDIMKIRLFLVLIIQLTVSTLNGLRLGQQYKTILYIAYAVLLLNFISFIFEFLLYGRSLNQCIEQQLKRLDQDNRQQEKEEKLKFSLNNQQTILSKTQLMIQQEDHLQSPATPDQQILKLSSLSVSDESQKETSRAIAITQIDKRQYHTFLKKQVTFRSPQSTPTQQNTEIKREAKKCKMKTIISEESQNSLHADEGSNHQKVNSCLLNEEDFGQVDLQWNIKKERNNIKKIKKQQIKIVEKTKSSVNEIKRQNKTPKKNTINSVINLDSFQLEDDKKNKIQLAQEYQAEMLAQQRQIRTSNLNADKKVLAKIQMLIYIGVFLEICFGALSVVILLTDLLKKPVGTICYLYISAMLQFLSLITVLKLFRDVRSQEVLNLIWIQKVGNRKNKINQQYYFQIPLEQTRADESKKRFEQRINMHRG</sequence>
<dbReference type="OrthoDB" id="306386at2759"/>
<evidence type="ECO:0000313" key="3">
    <source>
        <dbReference type="Proteomes" id="UP000683925"/>
    </source>
</evidence>
<comment type="caution">
    <text evidence="2">The sequence shown here is derived from an EMBL/GenBank/DDBJ whole genome shotgun (WGS) entry which is preliminary data.</text>
</comment>
<feature type="transmembrane region" description="Helical" evidence="1">
    <location>
        <begin position="47"/>
        <end position="66"/>
    </location>
</feature>
<reference evidence="2" key="1">
    <citation type="submission" date="2021-01" db="EMBL/GenBank/DDBJ databases">
        <authorList>
            <consortium name="Genoscope - CEA"/>
            <person name="William W."/>
        </authorList>
    </citation>
    <scope>NUCLEOTIDE SEQUENCE</scope>
</reference>
<feature type="transmembrane region" description="Helical" evidence="1">
    <location>
        <begin position="87"/>
        <end position="116"/>
    </location>
</feature>
<proteinExistence type="predicted"/>
<evidence type="ECO:0000256" key="1">
    <source>
        <dbReference type="SAM" id="Phobius"/>
    </source>
</evidence>
<keyword evidence="1" id="KW-0812">Transmembrane</keyword>
<organism evidence="2 3">
    <name type="scientific">Paramecium octaurelia</name>
    <dbReference type="NCBI Taxonomy" id="43137"/>
    <lineage>
        <taxon>Eukaryota</taxon>
        <taxon>Sar</taxon>
        <taxon>Alveolata</taxon>
        <taxon>Ciliophora</taxon>
        <taxon>Intramacronucleata</taxon>
        <taxon>Oligohymenophorea</taxon>
        <taxon>Peniculida</taxon>
        <taxon>Parameciidae</taxon>
        <taxon>Paramecium</taxon>
    </lineage>
</organism>
<evidence type="ECO:0000313" key="2">
    <source>
        <dbReference type="EMBL" id="CAD8179990.1"/>
    </source>
</evidence>
<dbReference type="Proteomes" id="UP000683925">
    <property type="component" value="Unassembled WGS sequence"/>
</dbReference>
<keyword evidence="1" id="KW-0472">Membrane</keyword>
<gene>
    <name evidence="2" type="ORF">POCTA_138.1.T0740090</name>
</gene>
<keyword evidence="3" id="KW-1185">Reference proteome</keyword>
<keyword evidence="1" id="KW-1133">Transmembrane helix</keyword>
<protein>
    <recommendedName>
        <fullName evidence="4">EGF-like domain-containing protein</fullName>
    </recommendedName>
</protein>
<feature type="transmembrane region" description="Helical" evidence="1">
    <location>
        <begin position="538"/>
        <end position="557"/>
    </location>
</feature>
<name>A0A8S1VRW9_PAROT</name>
<accession>A0A8S1VRW9</accession>
<evidence type="ECO:0008006" key="4">
    <source>
        <dbReference type="Google" id="ProtNLM"/>
    </source>
</evidence>
<dbReference type="EMBL" id="CAJJDP010000073">
    <property type="protein sequence ID" value="CAD8179990.1"/>
    <property type="molecule type" value="Genomic_DNA"/>
</dbReference>